<evidence type="ECO:0000256" key="18">
    <source>
        <dbReference type="PIRSR" id="PIRSR600101-2"/>
    </source>
</evidence>
<evidence type="ECO:0000256" key="5">
    <source>
        <dbReference type="ARBA" id="ARBA00006178"/>
    </source>
</evidence>
<dbReference type="NCBIfam" id="TIGR00066">
    <property type="entry name" value="g_glut_trans"/>
    <property type="match status" value="1"/>
</dbReference>
<dbReference type="OrthoDB" id="1081007at2759"/>
<dbReference type="Pfam" id="PF05236">
    <property type="entry name" value="TAF4"/>
    <property type="match status" value="1"/>
</dbReference>
<protein>
    <recommendedName>
        <fullName evidence="19">Glutathione hydrolase</fullName>
        <ecNumber evidence="19">2.3.2.2</ecNumber>
        <ecNumber evidence="19">3.4.19.13</ecNumber>
    </recommendedName>
    <alternativeName>
        <fullName evidence="19">Gamma-glutamyltransferase</fullName>
    </alternativeName>
    <alternativeName>
        <fullName evidence="19">Gamma-glutamyltranspeptidase</fullName>
    </alternativeName>
</protein>
<feature type="compositionally biased region" description="Low complexity" evidence="20">
    <location>
        <begin position="1247"/>
        <end position="1258"/>
    </location>
</feature>
<keyword evidence="7" id="KW-0645">Protease</keyword>
<keyword evidence="10" id="KW-0805">Transcription regulation</keyword>
<evidence type="ECO:0000313" key="23">
    <source>
        <dbReference type="Proteomes" id="UP000054107"/>
    </source>
</evidence>
<feature type="region of interest" description="Disordered" evidence="20">
    <location>
        <begin position="605"/>
        <end position="813"/>
    </location>
</feature>
<comment type="function">
    <text evidence="19">Cleaves the gamma-glutamyl peptide bond of glutathione and glutathione conjugates.</text>
</comment>
<dbReference type="Gene3D" id="3.60.20.40">
    <property type="match status" value="1"/>
</dbReference>
<gene>
    <name evidence="22" type="primary">PARPA_04909.1 scaffold 15694</name>
</gene>
<keyword evidence="12" id="KW-0325">Glycoprotein</keyword>
<organism evidence="22 23">
    <name type="scientific">Parasitella parasitica</name>
    <dbReference type="NCBI Taxonomy" id="35722"/>
    <lineage>
        <taxon>Eukaryota</taxon>
        <taxon>Fungi</taxon>
        <taxon>Fungi incertae sedis</taxon>
        <taxon>Mucoromycota</taxon>
        <taxon>Mucoromycotina</taxon>
        <taxon>Mucoromycetes</taxon>
        <taxon>Mucorales</taxon>
        <taxon>Mucorineae</taxon>
        <taxon>Mucoraceae</taxon>
        <taxon>Parasitella</taxon>
    </lineage>
</organism>
<dbReference type="GO" id="GO:0005886">
    <property type="term" value="C:plasma membrane"/>
    <property type="evidence" value="ECO:0007669"/>
    <property type="project" value="TreeGrafter"/>
</dbReference>
<keyword evidence="23" id="KW-1185">Reference proteome</keyword>
<feature type="compositionally biased region" description="Polar residues" evidence="20">
    <location>
        <begin position="708"/>
        <end position="719"/>
    </location>
</feature>
<comment type="similarity">
    <text evidence="6">Belongs to the gamma-glutamyltransferase family.</text>
</comment>
<feature type="compositionally biased region" description="Polar residues" evidence="20">
    <location>
        <begin position="786"/>
        <end position="802"/>
    </location>
</feature>
<dbReference type="SUPFAM" id="SSF56235">
    <property type="entry name" value="N-terminal nucleophile aminohydrolases (Ntn hydrolases)"/>
    <property type="match status" value="1"/>
</dbReference>
<evidence type="ECO:0000256" key="20">
    <source>
        <dbReference type="SAM" id="MobiDB-lite"/>
    </source>
</evidence>
<feature type="compositionally biased region" description="Polar residues" evidence="20">
    <location>
        <begin position="605"/>
        <end position="655"/>
    </location>
</feature>
<feature type="compositionally biased region" description="Low complexity" evidence="20">
    <location>
        <begin position="723"/>
        <end position="757"/>
    </location>
</feature>
<dbReference type="Gene3D" id="1.10.246.130">
    <property type="match status" value="1"/>
</dbReference>
<comment type="subcellular location">
    <subcellularLocation>
        <location evidence="3">Nucleus</location>
    </subcellularLocation>
</comment>
<evidence type="ECO:0000256" key="17">
    <source>
        <dbReference type="PIRSR" id="PIRSR600101-1"/>
    </source>
</evidence>
<feature type="binding site" evidence="18">
    <location>
        <position position="423"/>
    </location>
    <ligand>
        <name>L-glutamate</name>
        <dbReference type="ChEBI" id="CHEBI:29985"/>
    </ligand>
</feature>
<dbReference type="PANTHER" id="PTHR11686">
    <property type="entry name" value="GAMMA GLUTAMYL TRANSPEPTIDASE"/>
    <property type="match status" value="1"/>
</dbReference>
<evidence type="ECO:0000256" key="6">
    <source>
        <dbReference type="ARBA" id="ARBA00009381"/>
    </source>
</evidence>
<evidence type="ECO:0000256" key="7">
    <source>
        <dbReference type="ARBA" id="ARBA00022670"/>
    </source>
</evidence>
<dbReference type="GO" id="GO:0036374">
    <property type="term" value="F:glutathione hydrolase activity"/>
    <property type="evidence" value="ECO:0007669"/>
    <property type="project" value="UniProtKB-UniRule"/>
</dbReference>
<evidence type="ECO:0000256" key="8">
    <source>
        <dbReference type="ARBA" id="ARBA00022679"/>
    </source>
</evidence>
<comment type="pathway">
    <text evidence="4 19">Sulfur metabolism; glutathione metabolism.</text>
</comment>
<dbReference type="InterPro" id="IPR043138">
    <property type="entry name" value="GGT_lsub"/>
</dbReference>
<dbReference type="GO" id="GO:0006352">
    <property type="term" value="P:DNA-templated transcription initiation"/>
    <property type="evidence" value="ECO:0007669"/>
    <property type="project" value="InterPro"/>
</dbReference>
<dbReference type="InterPro" id="IPR007900">
    <property type="entry name" value="TAF4_C"/>
</dbReference>
<evidence type="ECO:0000256" key="3">
    <source>
        <dbReference type="ARBA" id="ARBA00004123"/>
    </source>
</evidence>
<dbReference type="InterPro" id="IPR029055">
    <property type="entry name" value="Ntn_hydrolases_N"/>
</dbReference>
<proteinExistence type="inferred from homology"/>
<feature type="domain" description="Transcription initiation factor TFIID component TAF4 C-terminal" evidence="21">
    <location>
        <begin position="974"/>
        <end position="1203"/>
    </location>
</feature>
<feature type="compositionally biased region" description="Polar residues" evidence="20">
    <location>
        <begin position="758"/>
        <end position="767"/>
    </location>
</feature>
<evidence type="ECO:0000313" key="22">
    <source>
        <dbReference type="EMBL" id="CEP11108.1"/>
    </source>
</evidence>
<dbReference type="PANTHER" id="PTHR11686:SF9">
    <property type="entry name" value="RE13973P"/>
    <property type="match status" value="1"/>
</dbReference>
<dbReference type="EC" id="3.4.19.13" evidence="19"/>
<feature type="compositionally biased region" description="Basic residues" evidence="20">
    <location>
        <begin position="1266"/>
        <end position="1275"/>
    </location>
</feature>
<feature type="binding site" evidence="18">
    <location>
        <position position="117"/>
    </location>
    <ligand>
        <name>L-glutamate</name>
        <dbReference type="ChEBI" id="CHEBI:29985"/>
    </ligand>
</feature>
<name>A0A0B7N6Q9_9FUNG</name>
<comment type="function">
    <text evidence="15">Functions as a component of the DNA-binding general transcription factor complex TFIID. Binding of TFIID to a promoter (with or without TATA element) is the initial step in pre-initiation complex (PIC) formation. TFIID plays a key role in the regulation of gene expression by RNA polymerase II through different activities such as transcription activator interaction, core promoter recognition and selectivity, TFIIA and TFIIB interaction, chromatin modification (histone acetylation by TAF1), facilitation of DNA opening and initiation of transcription.</text>
</comment>
<evidence type="ECO:0000256" key="16">
    <source>
        <dbReference type="ARBA" id="ARBA00047417"/>
    </source>
</evidence>
<evidence type="ECO:0000256" key="12">
    <source>
        <dbReference type="ARBA" id="ARBA00023180"/>
    </source>
</evidence>
<feature type="region of interest" description="Disordered" evidence="20">
    <location>
        <begin position="864"/>
        <end position="930"/>
    </location>
</feature>
<dbReference type="PRINTS" id="PR01210">
    <property type="entry name" value="GGTRANSPTASE"/>
</dbReference>
<dbReference type="FunFam" id="3.60.20.40:FF:000001">
    <property type="entry name" value="Gamma-glutamyltranspeptidase 1"/>
    <property type="match status" value="1"/>
</dbReference>
<dbReference type="InterPro" id="IPR043137">
    <property type="entry name" value="GGT_ssub_C"/>
</dbReference>
<dbReference type="FunFam" id="1.10.246.130:FF:000005">
    <property type="entry name" value="Gamma-glutamyltranspeptidase 1, putative"/>
    <property type="match status" value="1"/>
</dbReference>
<keyword evidence="8 19" id="KW-0808">Transferase</keyword>
<evidence type="ECO:0000259" key="21">
    <source>
        <dbReference type="Pfam" id="PF05236"/>
    </source>
</evidence>
<evidence type="ECO:0000256" key="1">
    <source>
        <dbReference type="ARBA" id="ARBA00001049"/>
    </source>
</evidence>
<dbReference type="GO" id="GO:0103068">
    <property type="term" value="F:leukotriene C4 gamma-glutamyl transferase activity"/>
    <property type="evidence" value="ECO:0007669"/>
    <property type="project" value="UniProtKB-EC"/>
</dbReference>
<feature type="region of interest" description="Disordered" evidence="20">
    <location>
        <begin position="963"/>
        <end position="1011"/>
    </location>
</feature>
<sequence>MANSRRFKNWIFTACITLVVTIQSFAYARVLPQESVIVNDNKISHKVSGEHGAVAVENERCSRAGLDVLKDGGSAVDSAIASALCIGVINSFATGIGGGGFMLVRTSDGEYDFIDYRETAPGASTEDMYVLNGTLSRISGLAVGVPYWRDSRYGKLSWSRLFRDAIDIAKNGFVANELMYKRLKGSQAWLLNSPEWIEVFAPNGTIAQPGDIIKRPTLGKTLEVIADQGADVFYSGYIAKSIVKTTAKNGGIMTLADLGNYKALSRPVVSTSYHGYKIFTTSAPTSGPILLNILNLVEPYNFAQDGRRNTLNMHRLVEAFKFGYAARTEMGDPSFTDIEGRMEEVISKEWADLVRKNITDDETHNAEYYQPHFAGNDPHGTMHLSVVDRDGSAVALTSTINLIFGSRIMDPETGIILNDEQDDFSNPGISNAFGYSPSAANFVAPGKRPLSSITPTIIEDENGLLKMVVGASGGSEIITATINTIINALDFNMDLFDAVGLPRIHHQLLPNKIGVETGFDSKIALYSSDLLAEAFVMSEKEDSNKDQKDLNFSFQDILGDEQENKDNPSFQSIVQTFRNENNQSASYKNLPAELQHLFDLPESSYASSNAQPWNQNATHNEMTQSDTSTPNTSLSVPVQETTSSPMNSENSNSTIKKVVVKISPQSSPRIPVQSSPARQSTPQSASSQTTPQATPPGAHVSSPAAANATPQAVDSQSPAINEPSPTQSKTSSSPQINIAPTQPAAANSAAMQSPQQALAQNAQSSPGSVRASPVAQQSPKAIAPQQPVQSQPTATTNSTSSAQPPPGATSMTLLDNLTSQLSPDRKERFIELFRQLQGNAVTANQFLAQARMLLDQQQYQQLENLKSKPSAARNPAMRQPIQPQQSPNIKQTLSSSQIRAEDTQRAMSGLTGPQAKRARTTDIPINTSQPLPMYRANAIPAPQLQPQQLTQQQQLHLQQQQNQMKQHLIQQHQQQQLMQQQAQQQSSSQPQTPVQPHSQPGTSDQAASGKVSIRASTAANLQLEGDAAALIAFATEKRIRLLVQRMIFASKHRVDSQTFTQPPVDKSGHLPFKIVDIQDIKKQLLAVERVEREEERKRKEILLERERKAQMGEEGGETGDDDRPSKKKKKKEMGPGVTARYMSDDVRNKTTNETALMIAGGVMKSWMLTGLNNSGSSKEKSSAPAALPISKQNSAAVLGGANAGAMQNDTLDSPWAISPHVAASLNSPISNAPLSTSPTSAIFNEAAAQTQPTTPNTAPDDDQPRGRGRPRRRKSGSGPDIMTGKKSKGFTRSNTSTEGGLFLPPSTIGRPQRLGEQGARKITLRDALFVLEDEYENNLDSARRTLLRAYSNYLK</sequence>
<dbReference type="InterPro" id="IPR000101">
    <property type="entry name" value="GGT_peptidase"/>
</dbReference>
<keyword evidence="13" id="KW-0539">Nucleus</keyword>
<dbReference type="Pfam" id="PF01019">
    <property type="entry name" value="G_glu_transpept"/>
    <property type="match status" value="1"/>
</dbReference>
<comment type="catalytic activity">
    <reaction evidence="16 19">
        <text>an N-terminal (5-L-glutamyl)-[peptide] + an alpha-amino acid = 5-L-glutamyl amino acid + an N-terminal L-alpha-aminoacyl-[peptide]</text>
        <dbReference type="Rhea" id="RHEA:23904"/>
        <dbReference type="Rhea" id="RHEA-COMP:9780"/>
        <dbReference type="Rhea" id="RHEA-COMP:9795"/>
        <dbReference type="ChEBI" id="CHEBI:77644"/>
        <dbReference type="ChEBI" id="CHEBI:78597"/>
        <dbReference type="ChEBI" id="CHEBI:78599"/>
        <dbReference type="ChEBI" id="CHEBI:78608"/>
        <dbReference type="EC" id="2.3.2.2"/>
    </reaction>
</comment>
<keyword evidence="14 19" id="KW-0012">Acyltransferase</keyword>
<feature type="region of interest" description="Disordered" evidence="20">
    <location>
        <begin position="1103"/>
        <end position="1139"/>
    </location>
</feature>
<comment type="catalytic activity">
    <reaction evidence="1 19">
        <text>an S-substituted glutathione + H2O = an S-substituted L-cysteinylglycine + L-glutamate</text>
        <dbReference type="Rhea" id="RHEA:59468"/>
        <dbReference type="ChEBI" id="CHEBI:15377"/>
        <dbReference type="ChEBI" id="CHEBI:29985"/>
        <dbReference type="ChEBI" id="CHEBI:90779"/>
        <dbReference type="ChEBI" id="CHEBI:143103"/>
        <dbReference type="EC" id="3.4.19.13"/>
    </reaction>
</comment>
<feature type="compositionally biased region" description="Low complexity" evidence="20">
    <location>
        <begin position="963"/>
        <end position="1000"/>
    </location>
</feature>
<evidence type="ECO:0000256" key="11">
    <source>
        <dbReference type="ARBA" id="ARBA00023163"/>
    </source>
</evidence>
<keyword evidence="11" id="KW-0804">Transcription</keyword>
<feature type="binding site" evidence="18">
    <location>
        <position position="474"/>
    </location>
    <ligand>
        <name>L-glutamate</name>
        <dbReference type="ChEBI" id="CHEBI:29985"/>
    </ligand>
</feature>
<evidence type="ECO:0000256" key="4">
    <source>
        <dbReference type="ARBA" id="ARBA00005115"/>
    </source>
</evidence>
<feature type="region of interest" description="Disordered" evidence="20">
    <location>
        <begin position="1247"/>
        <end position="1318"/>
    </location>
</feature>
<evidence type="ECO:0000256" key="2">
    <source>
        <dbReference type="ARBA" id="ARBA00001089"/>
    </source>
</evidence>
<dbReference type="Proteomes" id="UP000054107">
    <property type="component" value="Unassembled WGS sequence"/>
</dbReference>
<comment type="similarity">
    <text evidence="5">Belongs to the TAF4 family.</text>
</comment>
<evidence type="ECO:0000256" key="19">
    <source>
        <dbReference type="RuleBase" id="RU368068"/>
    </source>
</evidence>
<dbReference type="EC" id="2.3.2.2" evidence="19"/>
<keyword evidence="9 19" id="KW-0378">Hydrolase</keyword>
<feature type="active site" description="Nucleophile" evidence="17">
    <location>
        <position position="381"/>
    </location>
</feature>
<evidence type="ECO:0000256" key="10">
    <source>
        <dbReference type="ARBA" id="ARBA00023015"/>
    </source>
</evidence>
<evidence type="ECO:0000256" key="14">
    <source>
        <dbReference type="ARBA" id="ARBA00023315"/>
    </source>
</evidence>
<feature type="binding site" evidence="18">
    <location>
        <begin position="451"/>
        <end position="452"/>
    </location>
    <ligand>
        <name>L-glutamate</name>
        <dbReference type="ChEBI" id="CHEBI:29985"/>
    </ligand>
</feature>
<feature type="compositionally biased region" description="Polar residues" evidence="20">
    <location>
        <begin position="881"/>
        <end position="898"/>
    </location>
</feature>
<feature type="binding site" evidence="18">
    <location>
        <begin position="399"/>
        <end position="401"/>
    </location>
    <ligand>
        <name>L-glutamate</name>
        <dbReference type="ChEBI" id="CHEBI:29985"/>
    </ligand>
</feature>
<dbReference type="EMBL" id="LN725636">
    <property type="protein sequence ID" value="CEP11108.1"/>
    <property type="molecule type" value="Genomic_DNA"/>
</dbReference>
<accession>A0A0B7N6Q9</accession>
<evidence type="ECO:0000256" key="13">
    <source>
        <dbReference type="ARBA" id="ARBA00023242"/>
    </source>
</evidence>
<comment type="catalytic activity">
    <reaction evidence="2 19">
        <text>glutathione + H2O = L-cysteinylglycine + L-glutamate</text>
        <dbReference type="Rhea" id="RHEA:28807"/>
        <dbReference type="ChEBI" id="CHEBI:15377"/>
        <dbReference type="ChEBI" id="CHEBI:29985"/>
        <dbReference type="ChEBI" id="CHEBI:57925"/>
        <dbReference type="ChEBI" id="CHEBI:61694"/>
        <dbReference type="EC" id="3.4.19.13"/>
    </reaction>
</comment>
<feature type="compositionally biased region" description="Low complexity" evidence="20">
    <location>
        <begin position="673"/>
        <end position="696"/>
    </location>
</feature>
<dbReference type="GO" id="GO:0006751">
    <property type="term" value="P:glutathione catabolic process"/>
    <property type="evidence" value="ECO:0007669"/>
    <property type="project" value="UniProtKB-UniRule"/>
</dbReference>
<reference evidence="22 23" key="1">
    <citation type="submission" date="2014-09" db="EMBL/GenBank/DDBJ databases">
        <authorList>
            <person name="Ellenberger Sabrina"/>
        </authorList>
    </citation>
    <scope>NUCLEOTIDE SEQUENCE [LARGE SCALE GENOMIC DNA]</scope>
    <source>
        <strain evidence="22 23">CBS 412.66</strain>
    </source>
</reference>
<dbReference type="GO" id="GO:0006508">
    <property type="term" value="P:proteolysis"/>
    <property type="evidence" value="ECO:0007669"/>
    <property type="project" value="UniProtKB-KW"/>
</dbReference>
<dbReference type="GO" id="GO:0005669">
    <property type="term" value="C:transcription factor TFIID complex"/>
    <property type="evidence" value="ECO:0007669"/>
    <property type="project" value="InterPro"/>
</dbReference>
<dbReference type="STRING" id="35722.A0A0B7N6Q9"/>
<evidence type="ECO:0000256" key="15">
    <source>
        <dbReference type="ARBA" id="ARBA00025346"/>
    </source>
</evidence>
<evidence type="ECO:0000256" key="9">
    <source>
        <dbReference type="ARBA" id="ARBA00022801"/>
    </source>
</evidence>